<gene>
    <name evidence="7" type="ORF">MmiHf6_10090</name>
</gene>
<keyword evidence="8" id="KW-1185">Reference proteome</keyword>
<dbReference type="SUPFAM" id="SSF51306">
    <property type="entry name" value="LexA/Signal peptidase"/>
    <property type="match status" value="1"/>
</dbReference>
<proteinExistence type="predicted"/>
<dbReference type="GeneID" id="85195553"/>
<dbReference type="InterPro" id="IPR019533">
    <property type="entry name" value="Peptidase_S26"/>
</dbReference>
<evidence type="ECO:0000256" key="4">
    <source>
        <dbReference type="ARBA" id="ARBA00023136"/>
    </source>
</evidence>
<reference evidence="7 8" key="1">
    <citation type="submission" date="2023-07" db="EMBL/GenBank/DDBJ databases">
        <title>Closed genoem sequence of Methanomicrococcus sp. Hf6.</title>
        <authorList>
            <person name="Poehlein A."/>
            <person name="Protasov E."/>
            <person name="Platt K."/>
            <person name="Reeh H."/>
            <person name="Daniel R."/>
            <person name="Brune A."/>
        </authorList>
    </citation>
    <scope>NUCLEOTIDE SEQUENCE [LARGE SCALE GENOMIC DNA]</scope>
    <source>
        <strain evidence="7 8">Hf6</strain>
    </source>
</reference>
<evidence type="ECO:0000256" key="1">
    <source>
        <dbReference type="ARBA" id="ARBA00004370"/>
    </source>
</evidence>
<evidence type="ECO:0000256" key="5">
    <source>
        <dbReference type="SAM" id="Phobius"/>
    </source>
</evidence>
<feature type="transmembrane region" description="Helical" evidence="5">
    <location>
        <begin position="14"/>
        <end position="36"/>
    </location>
</feature>
<dbReference type="Proteomes" id="UP001302978">
    <property type="component" value="Chromosome"/>
</dbReference>
<dbReference type="RefSeq" id="WP_316556836.1">
    <property type="nucleotide sequence ID" value="NZ_CP131059.1"/>
</dbReference>
<dbReference type="GO" id="GO:0016020">
    <property type="term" value="C:membrane"/>
    <property type="evidence" value="ECO:0007669"/>
    <property type="project" value="UniProtKB-SubCell"/>
</dbReference>
<accession>A0AA96UZT7</accession>
<feature type="domain" description="Peptidase S26" evidence="6">
    <location>
        <begin position="20"/>
        <end position="92"/>
    </location>
</feature>
<dbReference type="Gene3D" id="2.10.109.10">
    <property type="entry name" value="Umud Fragment, subunit A"/>
    <property type="match status" value="1"/>
</dbReference>
<dbReference type="PANTHER" id="PTHR10806">
    <property type="entry name" value="SIGNAL PEPTIDASE COMPLEX CATALYTIC SUBUNIT SEC11"/>
    <property type="match status" value="1"/>
</dbReference>
<dbReference type="KEGG" id="mehf:MmiHf6_10090"/>
<keyword evidence="4 5" id="KW-0472">Membrane</keyword>
<evidence type="ECO:0000313" key="7">
    <source>
        <dbReference type="EMBL" id="WNY23696.1"/>
    </source>
</evidence>
<dbReference type="CDD" id="cd06530">
    <property type="entry name" value="S26_SPase_I"/>
    <property type="match status" value="1"/>
</dbReference>
<evidence type="ECO:0000259" key="6">
    <source>
        <dbReference type="Pfam" id="PF10502"/>
    </source>
</evidence>
<evidence type="ECO:0000313" key="8">
    <source>
        <dbReference type="Proteomes" id="UP001302978"/>
    </source>
</evidence>
<dbReference type="GO" id="GO:0004252">
    <property type="term" value="F:serine-type endopeptidase activity"/>
    <property type="evidence" value="ECO:0007669"/>
    <property type="project" value="InterPro"/>
</dbReference>
<dbReference type="Pfam" id="PF10502">
    <property type="entry name" value="Peptidase_S26"/>
    <property type="match status" value="1"/>
</dbReference>
<comment type="subcellular location">
    <subcellularLocation>
        <location evidence="1">Membrane</location>
    </subcellularLocation>
</comment>
<dbReference type="AlphaFoldDB" id="A0AA96UZT7"/>
<dbReference type="InterPro" id="IPR036286">
    <property type="entry name" value="LexA/Signal_pep-like_sf"/>
</dbReference>
<sequence>MLDNEQLKGLAKDIGIVIGIVVAFLLICYLVFGLWTPMYVVSSGSMEPNMNVGDIVFVRSIDRADVVTWADAENMSKTRIKFGNPGDVILYRPYGNESYTPVIHRAMYYVEAGEEMWPGGPVAPYAGYITKGDNEQTNSLLDQQTTISFQTPIKEEWIIGTSQFKVPFIGKIRLLFSPDRLPF</sequence>
<protein>
    <recommendedName>
        <fullName evidence="6">Peptidase S26 domain-containing protein</fullName>
    </recommendedName>
</protein>
<organism evidence="7 8">
    <name type="scientific">Methanimicrococcus hongohii</name>
    <dbReference type="NCBI Taxonomy" id="3028295"/>
    <lineage>
        <taxon>Archaea</taxon>
        <taxon>Methanobacteriati</taxon>
        <taxon>Methanobacteriota</taxon>
        <taxon>Stenosarchaea group</taxon>
        <taxon>Methanomicrobia</taxon>
        <taxon>Methanosarcinales</taxon>
        <taxon>Methanosarcinaceae</taxon>
        <taxon>Methanimicrococcus</taxon>
    </lineage>
</organism>
<dbReference type="PANTHER" id="PTHR10806:SF6">
    <property type="entry name" value="SIGNAL PEPTIDASE COMPLEX CATALYTIC SUBUNIT SEC11"/>
    <property type="match status" value="1"/>
</dbReference>
<evidence type="ECO:0000256" key="3">
    <source>
        <dbReference type="ARBA" id="ARBA00022989"/>
    </source>
</evidence>
<keyword evidence="2 5" id="KW-0812">Transmembrane</keyword>
<dbReference type="InterPro" id="IPR001733">
    <property type="entry name" value="Peptidase_S26B"/>
</dbReference>
<name>A0AA96UZT7_9EURY</name>
<keyword evidence="3 5" id="KW-1133">Transmembrane helix</keyword>
<evidence type="ECO:0000256" key="2">
    <source>
        <dbReference type="ARBA" id="ARBA00022692"/>
    </source>
</evidence>
<dbReference type="GO" id="GO:0006465">
    <property type="term" value="P:signal peptide processing"/>
    <property type="evidence" value="ECO:0007669"/>
    <property type="project" value="InterPro"/>
</dbReference>
<dbReference type="EMBL" id="CP131059">
    <property type="protein sequence ID" value="WNY23696.1"/>
    <property type="molecule type" value="Genomic_DNA"/>
</dbReference>